<evidence type="ECO:0000313" key="1">
    <source>
        <dbReference type="EMBL" id="KRG21578.1"/>
    </source>
</evidence>
<dbReference type="AlphaFoldDB" id="A0A0Q9YVP4"/>
<organism evidence="1">
    <name type="scientific">Candidatus Berkiella aquae</name>
    <dbReference type="NCBI Taxonomy" id="295108"/>
    <lineage>
        <taxon>Bacteria</taxon>
        <taxon>Pseudomonadati</taxon>
        <taxon>Pseudomonadota</taxon>
        <taxon>Gammaproteobacteria</taxon>
        <taxon>Candidatus Berkiellales</taxon>
        <taxon>Candidatus Berkiellaceae</taxon>
        <taxon>Candidatus Berkiella</taxon>
    </lineage>
</organism>
<dbReference type="EMBL" id="LKAJ01000004">
    <property type="protein sequence ID" value="KRG21578.1"/>
    <property type="molecule type" value="Genomic_DNA"/>
</dbReference>
<accession>A0A0Q9YVP4</accession>
<proteinExistence type="predicted"/>
<dbReference type="Proteomes" id="UP000051497">
    <property type="component" value="Unassembled WGS sequence"/>
</dbReference>
<reference evidence="2" key="2">
    <citation type="journal article" date="2016" name="Genome Announc.">
        <title>Draft Genome Sequences of Two Novel Amoeba-Resistant Intranuclear Bacteria, 'Candidatus Berkiella cookevillensis' and 'Candidatus Berkiella aquae'.</title>
        <authorList>
            <person name="Mehari Y.T."/>
            <person name="Arivett B.A."/>
            <person name="Farone A.L."/>
            <person name="Gunderson J.H."/>
            <person name="Farone M.B."/>
        </authorList>
    </citation>
    <scope>NUCLEOTIDE SEQUENCE</scope>
    <source>
        <strain evidence="2">HT99</strain>
    </source>
</reference>
<comment type="caution">
    <text evidence="1">The sequence shown here is derived from an EMBL/GenBank/DDBJ whole genome shotgun (WGS) entry which is preliminary data.</text>
</comment>
<dbReference type="OrthoDB" id="5654221at2"/>
<reference evidence="1" key="1">
    <citation type="submission" date="2015-09" db="EMBL/GenBank/DDBJ databases">
        <title>Draft Genome Sequences of Two Novel Amoeba-resistant Intranuclear Bacteria, Candidatus Berkiella cookevillensis and Candidatus Berkiella aquae.</title>
        <authorList>
            <person name="Mehari Y.T."/>
            <person name="Arivett B.A."/>
            <person name="Farone A.L."/>
            <person name="Gunderson J.H."/>
            <person name="Farone M.B."/>
        </authorList>
    </citation>
    <scope>NUCLEOTIDE SEQUENCE [LARGE SCALE GENOMIC DNA]</scope>
    <source>
        <strain evidence="1">HT99</strain>
    </source>
</reference>
<gene>
    <name evidence="2" type="ORF">HT99x_008675</name>
    <name evidence="1" type="ORF">HT99x_01331</name>
</gene>
<name>A0A0Q9YVP4_9GAMM</name>
<sequence length="374" mass="41985">MLHSPTRTRRAIDFHRDDRGLPGYIYQTVDGKLWNWVRTEVDFANESETLWVSMGSSAARENLLLDTNSPRIIQLREQVINETVGKPVKEVLTIVNNIVDELTAIAGKSRHAREHELDDELSLFLLTKPIPRDITIDELIEKKLLVCRHKALLSAYLIGDLIKMGILPKGKAIHYRCDLNSGSARSPRIHTWSLYLQSGHSWICDPRWQLVLDLNNGSELKTAAYQYGFSTIEKMLETLLQNKKKPATDIPFVPKAEPAPVKLDPMFFKRQVFTPGIFSPIAQVPAPSIPQAAPIDPMCLMMQKYSAMQQSSPYASPYHSPLPAVKPVARPPVLPMEAMAARDGINAYLRAIGAVPSVQGPQSPMPEFLKPRRP</sequence>
<reference evidence="2" key="3">
    <citation type="submission" date="2021-06" db="EMBL/GenBank/DDBJ databases">
        <title>Genomic Description and Analysis of Intracellular Bacteria, Candidatus Berkiella cookevillensis and Candidatus Berkiella aquae.</title>
        <authorList>
            <person name="Kidane D.T."/>
            <person name="Mehari Y.T."/>
            <person name="Rice F.C."/>
            <person name="Arivett B.A."/>
            <person name="Farone A.L."/>
            <person name="Berk S.G."/>
            <person name="Farone M.B."/>
        </authorList>
    </citation>
    <scope>NUCLEOTIDE SEQUENCE</scope>
    <source>
        <strain evidence="2">HT99</strain>
    </source>
</reference>
<dbReference type="RefSeq" id="WP_075065959.1">
    <property type="nucleotide sequence ID" value="NZ_LKAJ02000001.1"/>
</dbReference>
<protein>
    <submittedName>
        <fullName evidence="1">Uncharacterized protein</fullName>
    </submittedName>
</protein>
<dbReference type="EMBL" id="LKAJ02000001">
    <property type="protein sequence ID" value="MCS5711508.1"/>
    <property type="molecule type" value="Genomic_DNA"/>
</dbReference>
<evidence type="ECO:0000313" key="2">
    <source>
        <dbReference type="EMBL" id="MCS5711508.1"/>
    </source>
</evidence>
<evidence type="ECO:0000313" key="3">
    <source>
        <dbReference type="Proteomes" id="UP000051497"/>
    </source>
</evidence>
<keyword evidence="3" id="KW-1185">Reference proteome</keyword>